<protein>
    <submittedName>
        <fullName evidence="2">Uncharacterized protein</fullName>
    </submittedName>
</protein>
<sequence length="698" mass="81482">MVDMLDMYDFSKHCIIWFLKKRKRLLLLISVGFLAIITLYNLNTVHIGINVQRRSNLVKESKFIYAEDDQVYTHILNEYFSSKDHSTELVPRKLQKNDSETACVHPKLDPYHPSLAKYFYSIPKLQCSVEENWVYVDNGTFYISKNIQKLYGDITCDIYPLLFRDDFHTVEGESIKNIKNGTLLHSDFFRAECDSSHGHSYTNRHMGVAYNKKIHDSLNEPKQQHKRIDLNVFIFGLDSVSRMTSIRKLPKSREYYFNILKGIELENYNINGDGTMSVFAPMLTGLLLGELGEVRMGFKGTSTFDEKPLIWKDFKQAGYITLWADDVPGLGSFQYKFTGFQSPPTDHYLRPFYVAADFEMEYGLMPSLRSYLYSFLSLFMTNPPINRPYCYGSKPKHIYFMEYLKDMFKVYRSKRKFMFGFHGEISHDNNNNIEYMDEDIVELFQYLERSGYLNETLLIFMSDHGARFENFRSTVQGKQEERMPFFSFRFPPWFGRVYPEVIKNFKINAHRLTTPLDIHETLKEILNFTGTGMGNISRRGISLFKEIPKERTCLHAGLSTHWCACLDWQPVEQSHVLIRLIHTVISKLNELTSEMRNKCAVLRIKRILKILKYSAHADLVNLYSVANWKIIFYQVTMTTEPGDGYFESTVQHDLDKGTLTLNEKDISRGNAYGTQPRCISQTRPDLLKYCYCSESVNS</sequence>
<dbReference type="Gene3D" id="3.40.720.10">
    <property type="entry name" value="Alkaline Phosphatase, subunit A"/>
    <property type="match status" value="1"/>
</dbReference>
<feature type="transmembrane region" description="Helical" evidence="1">
    <location>
        <begin position="25"/>
        <end position="42"/>
    </location>
</feature>
<organism evidence="2 3">
    <name type="scientific">Patella caerulea</name>
    <name type="common">Rayed Mediterranean limpet</name>
    <dbReference type="NCBI Taxonomy" id="87958"/>
    <lineage>
        <taxon>Eukaryota</taxon>
        <taxon>Metazoa</taxon>
        <taxon>Spiralia</taxon>
        <taxon>Lophotrochozoa</taxon>
        <taxon>Mollusca</taxon>
        <taxon>Gastropoda</taxon>
        <taxon>Patellogastropoda</taxon>
        <taxon>Patelloidea</taxon>
        <taxon>Patellidae</taxon>
        <taxon>Patella</taxon>
    </lineage>
</organism>
<dbReference type="AlphaFoldDB" id="A0AAN8Q023"/>
<dbReference type="Pfam" id="PF02995">
    <property type="entry name" value="DUF229"/>
    <property type="match status" value="1"/>
</dbReference>
<evidence type="ECO:0000313" key="3">
    <source>
        <dbReference type="Proteomes" id="UP001347796"/>
    </source>
</evidence>
<dbReference type="InterPro" id="IPR017850">
    <property type="entry name" value="Alkaline_phosphatase_core_sf"/>
</dbReference>
<reference evidence="2 3" key="1">
    <citation type="submission" date="2024-01" db="EMBL/GenBank/DDBJ databases">
        <title>The genome of the rayed Mediterranean limpet Patella caerulea (Linnaeus, 1758).</title>
        <authorList>
            <person name="Anh-Thu Weber A."/>
            <person name="Halstead-Nussloch G."/>
        </authorList>
    </citation>
    <scope>NUCLEOTIDE SEQUENCE [LARGE SCALE GENOMIC DNA]</scope>
    <source>
        <strain evidence="2">AATW-2023a</strain>
        <tissue evidence="2">Whole specimen</tissue>
    </source>
</reference>
<dbReference type="PANTHER" id="PTHR10974:SF73">
    <property type="entry name" value="FI21235P1"/>
    <property type="match status" value="1"/>
</dbReference>
<dbReference type="InterPro" id="IPR004245">
    <property type="entry name" value="DUF229"/>
</dbReference>
<accession>A0AAN8Q023</accession>
<dbReference type="FunFam" id="3.40.720.10:FF:000017">
    <property type="entry name" value="Predicted protein"/>
    <property type="match status" value="1"/>
</dbReference>
<dbReference type="EMBL" id="JAZGQO010000002">
    <property type="protein sequence ID" value="KAK6190894.1"/>
    <property type="molecule type" value="Genomic_DNA"/>
</dbReference>
<name>A0AAN8Q023_PATCE</name>
<keyword evidence="1" id="KW-1133">Transmembrane helix</keyword>
<gene>
    <name evidence="2" type="ORF">SNE40_002664</name>
</gene>
<dbReference type="Proteomes" id="UP001347796">
    <property type="component" value="Unassembled WGS sequence"/>
</dbReference>
<evidence type="ECO:0000313" key="2">
    <source>
        <dbReference type="EMBL" id="KAK6190894.1"/>
    </source>
</evidence>
<proteinExistence type="predicted"/>
<dbReference type="SUPFAM" id="SSF53649">
    <property type="entry name" value="Alkaline phosphatase-like"/>
    <property type="match status" value="1"/>
</dbReference>
<dbReference type="CDD" id="cd16021">
    <property type="entry name" value="ALP_like"/>
    <property type="match status" value="1"/>
</dbReference>
<keyword evidence="3" id="KW-1185">Reference proteome</keyword>
<keyword evidence="1" id="KW-0472">Membrane</keyword>
<evidence type="ECO:0000256" key="1">
    <source>
        <dbReference type="SAM" id="Phobius"/>
    </source>
</evidence>
<keyword evidence="1" id="KW-0812">Transmembrane</keyword>
<dbReference type="GO" id="GO:0005615">
    <property type="term" value="C:extracellular space"/>
    <property type="evidence" value="ECO:0007669"/>
    <property type="project" value="TreeGrafter"/>
</dbReference>
<comment type="caution">
    <text evidence="2">The sequence shown here is derived from an EMBL/GenBank/DDBJ whole genome shotgun (WGS) entry which is preliminary data.</text>
</comment>
<dbReference type="PANTHER" id="PTHR10974">
    <property type="entry name" value="FI08016P-RELATED"/>
    <property type="match status" value="1"/>
</dbReference>